<evidence type="ECO:0000313" key="1">
    <source>
        <dbReference type="EMBL" id="VFJ59478.1"/>
    </source>
</evidence>
<evidence type="ECO:0000313" key="2">
    <source>
        <dbReference type="EMBL" id="VFJ60166.1"/>
    </source>
</evidence>
<evidence type="ECO:0000313" key="3">
    <source>
        <dbReference type="EMBL" id="VFK13696.1"/>
    </source>
</evidence>
<gene>
    <name evidence="1" type="ORF">BECKFM1743A_GA0114220_102385</name>
    <name evidence="3" type="ORF">BECKFM1743B_GA0114221_102915</name>
    <name evidence="2" type="ORF">BECKFM1743C_GA0114222_102664</name>
</gene>
<organism evidence="3">
    <name type="scientific">Candidatus Kentrum sp. FM</name>
    <dbReference type="NCBI Taxonomy" id="2126340"/>
    <lineage>
        <taxon>Bacteria</taxon>
        <taxon>Pseudomonadati</taxon>
        <taxon>Pseudomonadota</taxon>
        <taxon>Gammaproteobacteria</taxon>
        <taxon>Candidatus Kentrum</taxon>
    </lineage>
</organism>
<proteinExistence type="predicted"/>
<dbReference type="AlphaFoldDB" id="A0A450W9E2"/>
<name>A0A450W9E2_9GAMM</name>
<dbReference type="EMBL" id="CAADFL010000291">
    <property type="protein sequence ID" value="VFK13696.1"/>
    <property type="molecule type" value="Genomic_DNA"/>
</dbReference>
<reference evidence="3" key="1">
    <citation type="submission" date="2019-02" db="EMBL/GenBank/DDBJ databases">
        <authorList>
            <person name="Gruber-Vodicka R. H."/>
            <person name="Seah K. B. B."/>
        </authorList>
    </citation>
    <scope>NUCLEOTIDE SEQUENCE</scope>
    <source>
        <strain evidence="1">BECK_BZ163</strain>
        <strain evidence="3">BECK_BZ164</strain>
        <strain evidence="2">BECK_BZ165</strain>
    </source>
</reference>
<accession>A0A450W9E2</accession>
<sequence>MMAATKRHIIGGIIIGAVALLLFVNSRMENASRLQQETDLPTNLPWQVDVRPDGLSRVFGITLGKTTLDAVQTSLRDSGEIKMFVSASNKATVEVFFKSVGLDGLRGRIVLLLDPGKEILGAMSARGTRVKLIPGGGKKITLHPEDRAQLRYTPVSAITYLPFTDLDESIIQQRFGEPEKRIPEQGQTGVVHWLYPHIGLDIAINNDGQEVFQYVVPRDFERLLEGLAVK</sequence>
<dbReference type="EMBL" id="CAADFA010000266">
    <property type="protein sequence ID" value="VFJ60166.1"/>
    <property type="molecule type" value="Genomic_DNA"/>
</dbReference>
<dbReference type="EMBL" id="CAADEZ010000238">
    <property type="protein sequence ID" value="VFJ59478.1"/>
    <property type="molecule type" value="Genomic_DNA"/>
</dbReference>
<protein>
    <submittedName>
        <fullName evidence="3">Uncharacterized protein</fullName>
    </submittedName>
</protein>